<organism evidence="2 3">
    <name type="scientific">Plantactinospora mayteni</name>
    <dbReference type="NCBI Taxonomy" id="566021"/>
    <lineage>
        <taxon>Bacteria</taxon>
        <taxon>Bacillati</taxon>
        <taxon>Actinomycetota</taxon>
        <taxon>Actinomycetes</taxon>
        <taxon>Micromonosporales</taxon>
        <taxon>Micromonosporaceae</taxon>
        <taxon>Plantactinospora</taxon>
    </lineage>
</organism>
<reference evidence="2 3" key="1">
    <citation type="submission" date="2021-01" db="EMBL/GenBank/DDBJ databases">
        <title>Whole genome shotgun sequence of Plantactinospora mayteni NBRC 109088.</title>
        <authorList>
            <person name="Komaki H."/>
            <person name="Tamura T."/>
        </authorList>
    </citation>
    <scope>NUCLEOTIDE SEQUENCE [LARGE SCALE GENOMIC DNA]</scope>
    <source>
        <strain evidence="2 3">NBRC 109088</strain>
    </source>
</reference>
<dbReference type="Proteomes" id="UP000621500">
    <property type="component" value="Unassembled WGS sequence"/>
</dbReference>
<comment type="caution">
    <text evidence="2">The sequence shown here is derived from an EMBL/GenBank/DDBJ whole genome shotgun (WGS) entry which is preliminary data.</text>
</comment>
<dbReference type="Gene3D" id="3.40.109.10">
    <property type="entry name" value="NADH Oxidase"/>
    <property type="match status" value="1"/>
</dbReference>
<protein>
    <recommendedName>
        <fullName evidence="4">Nitroreductase</fullName>
    </recommendedName>
</protein>
<accession>A0ABQ4EKI3</accession>
<feature type="region of interest" description="Disordered" evidence="1">
    <location>
        <begin position="184"/>
        <end position="270"/>
    </location>
</feature>
<feature type="compositionally biased region" description="Low complexity" evidence="1">
    <location>
        <begin position="210"/>
        <end position="219"/>
    </location>
</feature>
<feature type="compositionally biased region" description="Basic and acidic residues" evidence="1">
    <location>
        <begin position="230"/>
        <end position="258"/>
    </location>
</feature>
<gene>
    <name evidence="2" type="ORF">Pma05_16920</name>
</gene>
<evidence type="ECO:0000256" key="1">
    <source>
        <dbReference type="SAM" id="MobiDB-lite"/>
    </source>
</evidence>
<proteinExistence type="predicted"/>
<sequence length="373" mass="39092">MSPTGYSRTDLYRAVYAAAQAPVAEQSQPWLRLRDGAIDVLVTPSRAGPAGYHAGWAARLGGGAGLFNVRLALAVNGRPALVRLRPYRDEPDLLARLHPGPVQAPTPAERELFAALPYCNVEAGPVVPTPVPSEVRRRLIDAARTEHGWLDLIVGHAAVAAFAEIEASARRVLDRGRADAPAVVRWHSGAPPSDVPSGWGDRTGPGAGRAGRAAPVAGRAGRGLGGRVPPEPEHQPGAESSHKPCHESSHEPGGESGHEPVVAVLGSPLDTPGDQLRAGQALQRVLLTAAAAGLTTCLQAQVIAVPAAREQLRLALGRFGRPQMVLRIGQRRAHRRTLPTVADPNRTAREDGSKVPGTSGPPALPHPVVTGVE</sequence>
<evidence type="ECO:0000313" key="2">
    <source>
        <dbReference type="EMBL" id="GIG95119.1"/>
    </source>
</evidence>
<name>A0ABQ4EKI3_9ACTN</name>
<dbReference type="RefSeq" id="WP_203856751.1">
    <property type="nucleotide sequence ID" value="NZ_BAAAZQ010000016.1"/>
</dbReference>
<evidence type="ECO:0000313" key="3">
    <source>
        <dbReference type="Proteomes" id="UP000621500"/>
    </source>
</evidence>
<dbReference type="SUPFAM" id="SSF55469">
    <property type="entry name" value="FMN-dependent nitroreductase-like"/>
    <property type="match status" value="1"/>
</dbReference>
<keyword evidence="3" id="KW-1185">Reference proteome</keyword>
<feature type="region of interest" description="Disordered" evidence="1">
    <location>
        <begin position="335"/>
        <end position="373"/>
    </location>
</feature>
<dbReference type="InterPro" id="IPR000415">
    <property type="entry name" value="Nitroreductase-like"/>
</dbReference>
<evidence type="ECO:0008006" key="4">
    <source>
        <dbReference type="Google" id="ProtNLM"/>
    </source>
</evidence>
<dbReference type="EMBL" id="BONX01000009">
    <property type="protein sequence ID" value="GIG95119.1"/>
    <property type="molecule type" value="Genomic_DNA"/>
</dbReference>